<dbReference type="Proteomes" id="UP000027600">
    <property type="component" value="Chromosome I"/>
</dbReference>
<organism evidence="1 2">
    <name type="scientific">Ruminococcus bicirculans</name>
    <name type="common">ex Wegman et al. 2014</name>
    <dbReference type="NCBI Taxonomy" id="1160721"/>
    <lineage>
        <taxon>Bacteria</taxon>
        <taxon>Bacillati</taxon>
        <taxon>Bacillota</taxon>
        <taxon>Clostridia</taxon>
        <taxon>Eubacteriales</taxon>
        <taxon>Oscillospiraceae</taxon>
        <taxon>Ruminococcus</taxon>
    </lineage>
</organism>
<evidence type="ECO:0008006" key="3">
    <source>
        <dbReference type="Google" id="ProtNLM"/>
    </source>
</evidence>
<gene>
    <name evidence="1" type="ORF">RBI_I01587</name>
</gene>
<protein>
    <recommendedName>
        <fullName evidence="3">Phage protein</fullName>
    </recommendedName>
</protein>
<evidence type="ECO:0000313" key="1">
    <source>
        <dbReference type="EMBL" id="CCO05289.1"/>
    </source>
</evidence>
<accession>A0ABP1WHD5</accession>
<evidence type="ECO:0000313" key="2">
    <source>
        <dbReference type="Proteomes" id="UP000027600"/>
    </source>
</evidence>
<name>A0ABP1WHD5_9FIRM</name>
<keyword evidence="2" id="KW-1185">Reference proteome</keyword>
<dbReference type="RefSeq" id="WP_038672220.1">
    <property type="nucleotide sequence ID" value="NZ_DAWCKT010000082.1"/>
</dbReference>
<dbReference type="EMBL" id="HF545616">
    <property type="protein sequence ID" value="CCO05289.1"/>
    <property type="molecule type" value="Genomic_DNA"/>
</dbReference>
<proteinExistence type="predicted"/>
<sequence>MKVQDITIYATTGAAIEYTVIAHNGIEFEDELCAALEEGCVLLDTVDGNKVIINPLTAVAVEIAAVREV</sequence>
<reference evidence="1 2" key="1">
    <citation type="journal article" date="2014" name="Int. J. Syst. Evol. Microbiol.">
        <title>Complete genome of a new Firmicutes species belonging to the dominant human colonic microbiota ('Ruminococcus bicirculans') reveals two chromosomes and a selective capacity to utilize plant glucans.</title>
        <authorList>
            <consortium name="NISC Comparative Sequencing Program"/>
            <person name="Wegmann U."/>
            <person name="Louis P."/>
            <person name="Goesmann A."/>
            <person name="Henrissat B."/>
            <person name="Duncan S.H."/>
            <person name="Flint H.J."/>
        </authorList>
    </citation>
    <scope>NUCLEOTIDE SEQUENCE [LARGE SCALE GENOMIC DNA]</scope>
    <source>
        <strain evidence="1 2">80/3</strain>
    </source>
</reference>